<evidence type="ECO:0000313" key="2">
    <source>
        <dbReference type="Proteomes" id="UP000815325"/>
    </source>
</evidence>
<dbReference type="SMART" id="SM01236">
    <property type="entry name" value="Haem_oxygenase_2"/>
    <property type="match status" value="1"/>
</dbReference>
<reference evidence="1" key="1">
    <citation type="submission" date="2017-08" db="EMBL/GenBank/DDBJ databases">
        <authorList>
            <person name="Polle J.E."/>
            <person name="Barry K."/>
            <person name="Cushman J."/>
            <person name="Schmutz J."/>
            <person name="Tran D."/>
            <person name="Hathwaick L.T."/>
            <person name="Yim W.C."/>
            <person name="Jenkins J."/>
            <person name="Mckie-Krisberg Z.M."/>
            <person name="Prochnik S."/>
            <person name="Lindquist E."/>
            <person name="Dockter R.B."/>
            <person name="Adam C."/>
            <person name="Molina H."/>
            <person name="Bunkerborg J."/>
            <person name="Jin E."/>
            <person name="Buchheim M."/>
            <person name="Magnuson J."/>
        </authorList>
    </citation>
    <scope>NUCLEOTIDE SEQUENCE</scope>
    <source>
        <strain evidence="1">CCAP 19/18</strain>
    </source>
</reference>
<feature type="non-terminal residue" evidence="1">
    <location>
        <position position="345"/>
    </location>
</feature>
<gene>
    <name evidence="1" type="ORF">DUNSADRAFT_15560</name>
</gene>
<sequence>MSSDVRSPCAACAFQVILQASSPSEYATAEAAFKRVLATPNLDARVRNLGGRTQHDLRRDLQEPTDAAHLFLQRLLYFINRLNHFWFDELDNYVNERSVVIASLRNTIEGAWAEWELQQLPASFVQHLQQMHPDQIKRELDMRYEQHKEPPPSESGLYIASETKLDGYRQLLAVGSLDGLTEASRQSRVCAGAANPISNAVFRILMEVRRILCKTKANKTLLNLVLQEYGSGQLSRKHSTFYASMMRELGLSDKPETYLDLVPWQALAGANHNFMLTETRRGYLRYLGALTYFEIVGPSVCQNYVKAARRLGLSEAASWYWELHMKEDERHGKWMLQDVAKPAVD</sequence>
<dbReference type="SUPFAM" id="SSF48613">
    <property type="entry name" value="Heme oxygenase-like"/>
    <property type="match status" value="1"/>
</dbReference>
<evidence type="ECO:0000313" key="1">
    <source>
        <dbReference type="EMBL" id="KAF5829744.1"/>
    </source>
</evidence>
<organism evidence="1 2">
    <name type="scientific">Dunaliella salina</name>
    <name type="common">Green alga</name>
    <name type="synonym">Protococcus salinus</name>
    <dbReference type="NCBI Taxonomy" id="3046"/>
    <lineage>
        <taxon>Eukaryota</taxon>
        <taxon>Viridiplantae</taxon>
        <taxon>Chlorophyta</taxon>
        <taxon>core chlorophytes</taxon>
        <taxon>Chlorophyceae</taxon>
        <taxon>CS clade</taxon>
        <taxon>Chlamydomonadales</taxon>
        <taxon>Dunaliellaceae</taxon>
        <taxon>Dunaliella</taxon>
    </lineage>
</organism>
<dbReference type="InterPro" id="IPR016084">
    <property type="entry name" value="Haem_Oase-like_multi-hlx"/>
</dbReference>
<dbReference type="Pfam" id="PF14518">
    <property type="entry name" value="Haem_oxygenas_2"/>
    <property type="match status" value="1"/>
</dbReference>
<comment type="caution">
    <text evidence="1">The sequence shown here is derived from an EMBL/GenBank/DDBJ whole genome shotgun (WGS) entry which is preliminary data.</text>
</comment>
<dbReference type="Gene3D" id="1.20.910.10">
    <property type="entry name" value="Heme oxygenase-like"/>
    <property type="match status" value="1"/>
</dbReference>
<protein>
    <submittedName>
        <fullName evidence="1">Iron-containing redox enzyme-domain containing protein</fullName>
    </submittedName>
</protein>
<accession>A0ABQ7G565</accession>
<keyword evidence="2" id="KW-1185">Reference proteome</keyword>
<name>A0ABQ7G565_DUNSA</name>
<dbReference type="EMBL" id="MU070119">
    <property type="protein sequence ID" value="KAF5829744.1"/>
    <property type="molecule type" value="Genomic_DNA"/>
</dbReference>
<dbReference type="Proteomes" id="UP000815325">
    <property type="component" value="Unassembled WGS sequence"/>
</dbReference>
<proteinExistence type="predicted"/>